<keyword evidence="6" id="KW-0406">Ion transport</keyword>
<evidence type="ECO:0000256" key="1">
    <source>
        <dbReference type="ARBA" id="ARBA00017378"/>
    </source>
</evidence>
<evidence type="ECO:0000259" key="7">
    <source>
        <dbReference type="PROSITE" id="PS51201"/>
    </source>
</evidence>
<dbReference type="InterPro" id="IPR036291">
    <property type="entry name" value="NAD(P)-bd_dom_sf"/>
</dbReference>
<dbReference type="NCBIfam" id="NF007032">
    <property type="entry name" value="PRK09496.1-4"/>
    <property type="match status" value="1"/>
</dbReference>
<feature type="domain" description="RCK N-terminal" evidence="7">
    <location>
        <begin position="230"/>
        <end position="347"/>
    </location>
</feature>
<evidence type="ECO:0000256" key="5">
    <source>
        <dbReference type="ARBA" id="ARBA00023027"/>
    </source>
</evidence>
<dbReference type="AlphaFoldDB" id="A0AAE5CCR2"/>
<dbReference type="Pfam" id="PF02080">
    <property type="entry name" value="TrkA_C"/>
    <property type="match status" value="2"/>
</dbReference>
<dbReference type="Pfam" id="PF02254">
    <property type="entry name" value="TrkA_N"/>
    <property type="match status" value="2"/>
</dbReference>
<evidence type="ECO:0000256" key="3">
    <source>
        <dbReference type="ARBA" id="ARBA00022538"/>
    </source>
</evidence>
<dbReference type="PROSITE" id="PS51202">
    <property type="entry name" value="RCK_C"/>
    <property type="match status" value="2"/>
</dbReference>
<dbReference type="InterPro" id="IPR003148">
    <property type="entry name" value="RCK_N"/>
</dbReference>
<feature type="domain" description="RCK C-terminal" evidence="8">
    <location>
        <begin position="141"/>
        <end position="225"/>
    </location>
</feature>
<comment type="caution">
    <text evidence="9">The sequence shown here is derived from an EMBL/GenBank/DDBJ whole genome shotgun (WGS) entry which is preliminary data.</text>
</comment>
<organism evidence="9 10">
    <name type="scientific">Candidatus Kutchimonas denitrificans</name>
    <dbReference type="NCBI Taxonomy" id="3056748"/>
    <lineage>
        <taxon>Bacteria</taxon>
        <taxon>Pseudomonadati</taxon>
        <taxon>Gemmatimonadota</taxon>
        <taxon>Gemmatimonadia</taxon>
        <taxon>Candidatus Palauibacterales</taxon>
        <taxon>Candidatus Palauibacteraceae</taxon>
        <taxon>Candidatus Kutchimonas</taxon>
    </lineage>
</organism>
<accession>A0AAE5CCR2</accession>
<dbReference type="PANTHER" id="PTHR43833:SF5">
    <property type="entry name" value="TRK SYSTEM POTASSIUM UPTAKE PROTEIN TRKA"/>
    <property type="match status" value="1"/>
</dbReference>
<keyword evidence="5" id="KW-0520">NAD</keyword>
<protein>
    <recommendedName>
        <fullName evidence="1">Trk system potassium uptake protein TrkA</fullName>
    </recommendedName>
</protein>
<dbReference type="InterPro" id="IPR006037">
    <property type="entry name" value="RCK_C"/>
</dbReference>
<evidence type="ECO:0000259" key="8">
    <source>
        <dbReference type="PROSITE" id="PS51202"/>
    </source>
</evidence>
<reference evidence="9 10" key="1">
    <citation type="submission" date="2020-01" db="EMBL/GenBank/DDBJ databases">
        <title>Genomes assembled from Gulf of Kutch pelagic sediment metagenomes.</title>
        <authorList>
            <person name="Chandrashekar M."/>
            <person name="Mahajan M.S."/>
            <person name="Dave K.J."/>
            <person name="Vatsa P."/>
            <person name="Nathani N.M."/>
        </authorList>
    </citation>
    <scope>NUCLEOTIDE SEQUENCE [LARGE SCALE GENOMIC DNA]</scope>
    <source>
        <strain evidence="9">KS3-K002</strain>
    </source>
</reference>
<dbReference type="Gene3D" id="3.40.50.720">
    <property type="entry name" value="NAD(P)-binding Rossmann-like Domain"/>
    <property type="match status" value="2"/>
</dbReference>
<evidence type="ECO:0000313" key="10">
    <source>
        <dbReference type="Proteomes" id="UP000702544"/>
    </source>
</evidence>
<dbReference type="Gene3D" id="3.30.70.1450">
    <property type="entry name" value="Regulator of K+ conductance, C-terminal domain"/>
    <property type="match status" value="2"/>
</dbReference>
<evidence type="ECO:0000313" key="9">
    <source>
        <dbReference type="EMBL" id="NIR76020.1"/>
    </source>
</evidence>
<feature type="domain" description="RCK C-terminal" evidence="8">
    <location>
        <begin position="367"/>
        <end position="447"/>
    </location>
</feature>
<evidence type="ECO:0000256" key="6">
    <source>
        <dbReference type="ARBA" id="ARBA00023065"/>
    </source>
</evidence>
<dbReference type="GO" id="GO:0015079">
    <property type="term" value="F:potassium ion transmembrane transporter activity"/>
    <property type="evidence" value="ECO:0007669"/>
    <property type="project" value="InterPro"/>
</dbReference>
<evidence type="ECO:0000256" key="4">
    <source>
        <dbReference type="ARBA" id="ARBA00022958"/>
    </source>
</evidence>
<dbReference type="NCBIfam" id="NF007031">
    <property type="entry name" value="PRK09496.1-2"/>
    <property type="match status" value="1"/>
</dbReference>
<dbReference type="EMBL" id="JAACAK010000112">
    <property type="protein sequence ID" value="NIR76020.1"/>
    <property type="molecule type" value="Genomic_DNA"/>
</dbReference>
<dbReference type="SUPFAM" id="SSF116726">
    <property type="entry name" value="TrkA C-terminal domain-like"/>
    <property type="match status" value="2"/>
</dbReference>
<dbReference type="SUPFAM" id="SSF51735">
    <property type="entry name" value="NAD(P)-binding Rossmann-fold domains"/>
    <property type="match status" value="2"/>
</dbReference>
<feature type="domain" description="RCK N-terminal" evidence="7">
    <location>
        <begin position="1"/>
        <end position="121"/>
    </location>
</feature>
<dbReference type="PROSITE" id="PS51201">
    <property type="entry name" value="RCK_N"/>
    <property type="match status" value="2"/>
</dbReference>
<dbReference type="GO" id="GO:0005886">
    <property type="term" value="C:plasma membrane"/>
    <property type="evidence" value="ECO:0007669"/>
    <property type="project" value="InterPro"/>
</dbReference>
<name>A0AAE5CCR2_9BACT</name>
<dbReference type="InterPro" id="IPR006036">
    <property type="entry name" value="K_uptake_TrkA"/>
</dbReference>
<keyword evidence="2" id="KW-0813">Transport</keyword>
<dbReference type="InterPro" id="IPR050721">
    <property type="entry name" value="Trk_Ktr_HKT_K-transport"/>
</dbReference>
<dbReference type="PANTHER" id="PTHR43833">
    <property type="entry name" value="POTASSIUM CHANNEL PROTEIN 2-RELATED-RELATED"/>
    <property type="match status" value="1"/>
</dbReference>
<proteinExistence type="predicted"/>
<keyword evidence="4" id="KW-0630">Potassium</keyword>
<dbReference type="InterPro" id="IPR036721">
    <property type="entry name" value="RCK_C_sf"/>
</dbReference>
<gene>
    <name evidence="9" type="primary">trkA</name>
    <name evidence="9" type="ORF">GWO12_13070</name>
</gene>
<sequence>MRILIVGAGAVGFQLAEHMSEEGHDIVLVDQDAERLERAQDQLDIMTVVGNGASFAVLEKAGVARAQLLTAVTNVDEVNLVACMTAASFDLKVKVARVSNPDYFLEVSRLHSARRGVDVMINPELECARETFQLLQSEAASEIAFFAGGRVQVTGLRIQPEAPIIGKTLADVAAMIKDRRFLTAAIHRGEETIVPGGGDHFEAGDEAYIIGDPKQLPRVLELAGYPEFRLQRVMIAGGSRTGVYLAKILEDHDVECTIIEADRAKCAALAATLSKTLVLHGNATDMELLEMEGVEGIDGFVVLTGHDDTNMLASLLAKEKKVRKVVSLINKIEYIELVDKVGIDAAVSPRLSAVNAILKYVRRGTVTGVAALRGIEAEVIEFEVEPDSQVTGKTLAEIDFPDDSLVGAITREGEVIVPMGNVALHNGDRVTVLALPRAVAAVEQLFE</sequence>
<keyword evidence="3" id="KW-0633">Potassium transport</keyword>
<dbReference type="NCBIfam" id="NF007041">
    <property type="entry name" value="PRK09496.3-4"/>
    <property type="match status" value="1"/>
</dbReference>
<evidence type="ECO:0000256" key="2">
    <source>
        <dbReference type="ARBA" id="ARBA00022448"/>
    </source>
</evidence>
<dbReference type="PRINTS" id="PR00335">
    <property type="entry name" value="KUPTAKETRKA"/>
</dbReference>
<dbReference type="NCBIfam" id="NF007039">
    <property type="entry name" value="PRK09496.3-2"/>
    <property type="match status" value="1"/>
</dbReference>
<dbReference type="Proteomes" id="UP000702544">
    <property type="component" value="Unassembled WGS sequence"/>
</dbReference>